<evidence type="ECO:0000313" key="3">
    <source>
        <dbReference type="EMBL" id="OAD44275.1"/>
    </source>
</evidence>
<reference evidence="3 4" key="1">
    <citation type="submission" date="2016-02" db="EMBL/GenBank/DDBJ databases">
        <title>Draft genome sequence of Hydrogenophaga sp. LPB0072.</title>
        <authorList>
            <person name="Shin S.-K."/>
            <person name="Yi H."/>
        </authorList>
    </citation>
    <scope>NUCLEOTIDE SEQUENCE [LARGE SCALE GENOMIC DNA]</scope>
    <source>
        <strain evidence="3 4">LPB0072</strain>
    </source>
</reference>
<dbReference type="KEGG" id="hyl:LPB072_13835"/>
<dbReference type="InterPro" id="IPR027417">
    <property type="entry name" value="P-loop_NTPase"/>
</dbReference>
<accession>A0A162N1N3</accession>
<evidence type="ECO:0000259" key="1">
    <source>
        <dbReference type="Pfam" id="PF13521"/>
    </source>
</evidence>
<dbReference type="STRING" id="1763535.LPB072_13835"/>
<dbReference type="EMBL" id="CP017476">
    <property type="protein sequence ID" value="AOW13763.1"/>
    <property type="molecule type" value="Genomic_DNA"/>
</dbReference>
<evidence type="ECO:0000313" key="2">
    <source>
        <dbReference type="EMBL" id="AOW13763.1"/>
    </source>
</evidence>
<evidence type="ECO:0000313" key="5">
    <source>
        <dbReference type="Proteomes" id="UP000185680"/>
    </source>
</evidence>
<dbReference type="EMBL" id="LVWD01000001">
    <property type="protein sequence ID" value="OAD44275.1"/>
    <property type="molecule type" value="Genomic_DNA"/>
</dbReference>
<dbReference type="Gene3D" id="3.40.50.300">
    <property type="entry name" value="P-loop containing nucleotide triphosphate hydrolases"/>
    <property type="match status" value="1"/>
</dbReference>
<evidence type="ECO:0000313" key="4">
    <source>
        <dbReference type="Proteomes" id="UP000185657"/>
    </source>
</evidence>
<dbReference type="InterPro" id="IPR052735">
    <property type="entry name" value="NAD_biosynth-regulator"/>
</dbReference>
<dbReference type="OrthoDB" id="9151999at2"/>
<proteinExistence type="predicted"/>
<gene>
    <name evidence="2" type="ORF">LPB072_13835</name>
    <name evidence="3" type="ORF">LPB72_01990</name>
</gene>
<protein>
    <recommendedName>
        <fullName evidence="1">NadR/Ttd14 AAA domain-containing protein</fullName>
    </recommendedName>
</protein>
<dbReference type="AlphaFoldDB" id="A0A162N1N3"/>
<organism evidence="2 5">
    <name type="scientific">Hydrogenophaga crassostreae</name>
    <dbReference type="NCBI Taxonomy" id="1763535"/>
    <lineage>
        <taxon>Bacteria</taxon>
        <taxon>Pseudomonadati</taxon>
        <taxon>Pseudomonadota</taxon>
        <taxon>Betaproteobacteria</taxon>
        <taxon>Burkholderiales</taxon>
        <taxon>Comamonadaceae</taxon>
        <taxon>Hydrogenophaga</taxon>
    </lineage>
</organism>
<dbReference type="InterPro" id="IPR038727">
    <property type="entry name" value="NadR/Ttd14_AAA_dom"/>
</dbReference>
<dbReference type="PANTHER" id="PTHR37512">
    <property type="entry name" value="TRIFUNCTIONAL NAD BIOSYNTHESIS/REGULATOR PROTEIN NADR"/>
    <property type="match status" value="1"/>
</dbReference>
<sequence>MSLVRPAPAPIVCLLGGESSGKTTLSRALHQCLTSTHGLRVALVPEHLRTWCEARQRAPQAQEQAGIAHEQTRLIHDAQAAPGVQLVIADTSALSVAAYSALYFADESLFAPALHAQRGFAATLLMGLDIPWEADGLFRDGPALRAKADTVVREQLEGRSIPYQTIYGRREQRLGNALRALTPVLSSLLGHAPVTTDDWRTLGRPGWVCEACSDPDCEHRLFTGLLKNTGIASETP</sequence>
<dbReference type="RefSeq" id="WP_066084773.1">
    <property type="nucleotide sequence ID" value="NZ_CP017476.1"/>
</dbReference>
<dbReference type="SUPFAM" id="SSF52540">
    <property type="entry name" value="P-loop containing nucleoside triphosphate hydrolases"/>
    <property type="match status" value="1"/>
</dbReference>
<reference evidence="2 5" key="2">
    <citation type="submission" date="2016-10" db="EMBL/GenBank/DDBJ databases">
        <title>Hydorgenophaga sp. LPB0072 isolated from gastropod.</title>
        <authorList>
            <person name="Kim E."/>
            <person name="Yi H."/>
        </authorList>
    </citation>
    <scope>NUCLEOTIDE SEQUENCE [LARGE SCALE GENOMIC DNA]</scope>
    <source>
        <strain evidence="2 5">LPB0072</strain>
    </source>
</reference>
<keyword evidence="4" id="KW-1185">Reference proteome</keyword>
<dbReference type="PANTHER" id="PTHR37512:SF1">
    <property type="entry name" value="NADR_TTD14 AAA DOMAIN-CONTAINING PROTEIN"/>
    <property type="match status" value="1"/>
</dbReference>
<dbReference type="Proteomes" id="UP000185680">
    <property type="component" value="Chromosome"/>
</dbReference>
<name>A0A162N1N3_9BURK</name>
<dbReference type="Pfam" id="PF13521">
    <property type="entry name" value="AAA_28"/>
    <property type="match status" value="1"/>
</dbReference>
<dbReference type="Proteomes" id="UP000185657">
    <property type="component" value="Unassembled WGS sequence"/>
</dbReference>
<feature type="domain" description="NadR/Ttd14 AAA" evidence="1">
    <location>
        <begin position="12"/>
        <end position="173"/>
    </location>
</feature>